<protein>
    <submittedName>
        <fullName evidence="2">AMP-binding protein</fullName>
    </submittedName>
</protein>
<dbReference type="InterPro" id="IPR020845">
    <property type="entry name" value="AMP-binding_CS"/>
</dbReference>
<accession>A0ABW2YHH9</accession>
<proteinExistence type="predicted"/>
<evidence type="ECO:0000313" key="3">
    <source>
        <dbReference type="Proteomes" id="UP001597110"/>
    </source>
</evidence>
<feature type="domain" description="AMP-dependent synthetase/ligase" evidence="1">
    <location>
        <begin position="1"/>
        <end position="292"/>
    </location>
</feature>
<gene>
    <name evidence="2" type="ORF">ACFQ0E_19145</name>
</gene>
<comment type="caution">
    <text evidence="2">The sequence shown here is derived from an EMBL/GenBank/DDBJ whole genome shotgun (WGS) entry which is preliminary data.</text>
</comment>
<dbReference type="SUPFAM" id="SSF56801">
    <property type="entry name" value="Acetyl-CoA synthetase-like"/>
    <property type="match status" value="1"/>
</dbReference>
<name>A0ABW2YHH9_9GAMM</name>
<sequence length="343" mass="37091">LGVLKAGAGYLPLDPGYPAERLRYMVADSGTRWLVGDRMSLSGWSNTGARSVVLEDLVADAGEGTGSALSAPDFAPGADDIAYMIYTSGSTGRPKGVLIDHRALARFLEGAHAALQMQADETYRWLAVTPVSFDISVLELFLPLCHGGTVVLADRETSQDGVALASLMAGTQANVLQATPMTWKLLRETGWTGQAGLRVLVGGEYVSDTLGEWLAGAGQGAWNCYGPTEATVWTHMKPFARAGRLCVESVSDLGGRLCHADQRVVDLDGELAPIGGVGELWLGGAQLARGYWQREALTDEKFVERDLLGGMQRWYRTGDWVQQRHDGELRYLGRIDHQVKLRG</sequence>
<dbReference type="Gene3D" id="3.40.50.980">
    <property type="match status" value="2"/>
</dbReference>
<feature type="non-terminal residue" evidence="2">
    <location>
        <position position="1"/>
    </location>
</feature>
<dbReference type="PANTHER" id="PTHR45527">
    <property type="entry name" value="NONRIBOSOMAL PEPTIDE SYNTHETASE"/>
    <property type="match status" value="1"/>
</dbReference>
<dbReference type="PROSITE" id="PS00455">
    <property type="entry name" value="AMP_BINDING"/>
    <property type="match status" value="1"/>
</dbReference>
<reference evidence="3" key="1">
    <citation type="journal article" date="2019" name="Int. J. Syst. Evol. Microbiol.">
        <title>The Global Catalogue of Microorganisms (GCM) 10K type strain sequencing project: providing services to taxonomists for standard genome sequencing and annotation.</title>
        <authorList>
            <consortium name="The Broad Institute Genomics Platform"/>
            <consortium name="The Broad Institute Genome Sequencing Center for Infectious Disease"/>
            <person name="Wu L."/>
            <person name="Ma J."/>
        </authorList>
    </citation>
    <scope>NUCLEOTIDE SEQUENCE [LARGE SCALE GENOMIC DNA]</scope>
    <source>
        <strain evidence="3">CCUG 55585</strain>
    </source>
</reference>
<dbReference type="Proteomes" id="UP001597110">
    <property type="component" value="Unassembled WGS sequence"/>
</dbReference>
<dbReference type="Pfam" id="PF00501">
    <property type="entry name" value="AMP-binding"/>
    <property type="match status" value="1"/>
</dbReference>
<dbReference type="InterPro" id="IPR000873">
    <property type="entry name" value="AMP-dep_synth/lig_dom"/>
</dbReference>
<dbReference type="PANTHER" id="PTHR45527:SF1">
    <property type="entry name" value="FATTY ACID SYNTHASE"/>
    <property type="match status" value="1"/>
</dbReference>
<organism evidence="2 3">
    <name type="scientific">Lysobacter brunescens</name>
    <dbReference type="NCBI Taxonomy" id="262323"/>
    <lineage>
        <taxon>Bacteria</taxon>
        <taxon>Pseudomonadati</taxon>
        <taxon>Pseudomonadota</taxon>
        <taxon>Gammaproteobacteria</taxon>
        <taxon>Lysobacterales</taxon>
        <taxon>Lysobacteraceae</taxon>
        <taxon>Lysobacter</taxon>
    </lineage>
</organism>
<dbReference type="PRINTS" id="PR00154">
    <property type="entry name" value="AMPBINDING"/>
</dbReference>
<dbReference type="InterPro" id="IPR020459">
    <property type="entry name" value="AMP-binding"/>
</dbReference>
<keyword evidence="3" id="KW-1185">Reference proteome</keyword>
<evidence type="ECO:0000259" key="1">
    <source>
        <dbReference type="Pfam" id="PF00501"/>
    </source>
</evidence>
<dbReference type="Gene3D" id="2.30.38.10">
    <property type="entry name" value="Luciferase, Domain 3"/>
    <property type="match status" value="1"/>
</dbReference>
<feature type="non-terminal residue" evidence="2">
    <location>
        <position position="343"/>
    </location>
</feature>
<dbReference type="EMBL" id="JBHTIF010000021">
    <property type="protein sequence ID" value="MFD0727715.1"/>
    <property type="molecule type" value="Genomic_DNA"/>
</dbReference>
<dbReference type="RefSeq" id="WP_386826631.1">
    <property type="nucleotide sequence ID" value="NZ_JBHTIF010000021.1"/>
</dbReference>
<evidence type="ECO:0000313" key="2">
    <source>
        <dbReference type="EMBL" id="MFD0727715.1"/>
    </source>
</evidence>